<dbReference type="EMBL" id="CP000816">
    <property type="protein sequence ID" value="ABU82097.1"/>
    <property type="molecule type" value="Genomic_DNA"/>
</dbReference>
<accession>A8AAZ5</accession>
<protein>
    <submittedName>
        <fullName evidence="1">Uncharacterized protein</fullName>
    </submittedName>
</protein>
<dbReference type="KEGG" id="iho:Igni_0917"/>
<dbReference type="AlphaFoldDB" id="A8AAZ5"/>
<sequence>MLLGLKRSLTQVPLEPYNELPFELALYHACKNALQTIAVAVKYVQEYGSYWLDAAKDDVERLVEAERDRSPREAETLFNAIEVALRELESSPSLAFIELLDLGSLAFLPEAVGRRELKRAVVGASLGLHVERAHKKALREAMRCVAAMTGAVLGEG</sequence>
<keyword evidence="2" id="KW-1185">Reference proteome</keyword>
<name>A8AAZ5_IGNH4</name>
<evidence type="ECO:0000313" key="2">
    <source>
        <dbReference type="Proteomes" id="UP000000262"/>
    </source>
</evidence>
<gene>
    <name evidence="1" type="ordered locus">Igni_0917</name>
</gene>
<evidence type="ECO:0000313" key="1">
    <source>
        <dbReference type="EMBL" id="ABU82097.1"/>
    </source>
</evidence>
<dbReference type="Proteomes" id="UP000000262">
    <property type="component" value="Chromosome"/>
</dbReference>
<reference evidence="1 2" key="1">
    <citation type="journal article" date="2008" name="Genome Biol.">
        <title>A genomic analysis of the archaeal system Ignicoccus hospitalis-Nanoarchaeum equitans.</title>
        <authorList>
            <person name="Podar M."/>
            <person name="Anderson I."/>
            <person name="Makarova K.S."/>
            <person name="Elkins J.G."/>
            <person name="Ivanova N."/>
            <person name="Wall M.A."/>
            <person name="Lykidis A."/>
            <person name="Mavromatis K."/>
            <person name="Sun H."/>
            <person name="Hudson M.E."/>
            <person name="Chen W."/>
            <person name="Deciu C."/>
            <person name="Hutchison D."/>
            <person name="Eads J.R."/>
            <person name="Anderson A."/>
            <person name="Fernandes F."/>
            <person name="Szeto E."/>
            <person name="Lapidus A."/>
            <person name="Kyrpides N.C."/>
            <person name="Saier M.H.Jr."/>
            <person name="Richardson P.M."/>
            <person name="Rachel R."/>
            <person name="Huber H."/>
            <person name="Eisen J.A."/>
            <person name="Koonin E.V."/>
            <person name="Keller M."/>
            <person name="Stetter K.O."/>
        </authorList>
    </citation>
    <scope>NUCLEOTIDE SEQUENCE [LARGE SCALE GENOMIC DNA]</scope>
    <source>
        <strain evidence="2">KIN4/I / DSM 18386 / JCM 14125</strain>
    </source>
</reference>
<organism evidence="1 2">
    <name type="scientific">Ignicoccus hospitalis (strain KIN4/I / DSM 18386 / JCM 14125)</name>
    <dbReference type="NCBI Taxonomy" id="453591"/>
    <lineage>
        <taxon>Archaea</taxon>
        <taxon>Thermoproteota</taxon>
        <taxon>Thermoprotei</taxon>
        <taxon>Desulfurococcales</taxon>
        <taxon>Desulfurococcaceae</taxon>
        <taxon>Ignicoccus</taxon>
    </lineage>
</organism>
<dbReference type="HOGENOM" id="CLU_1682680_0_0_2"/>
<proteinExistence type="predicted"/>
<dbReference type="STRING" id="453591.Igni_0917"/>